<dbReference type="AlphaFoldDB" id="A0AAV9H0L2"/>
<gene>
    <name evidence="2" type="ORF">QBC34DRAFT_178545</name>
</gene>
<protein>
    <submittedName>
        <fullName evidence="2">Uncharacterized protein</fullName>
    </submittedName>
</protein>
<keyword evidence="3" id="KW-1185">Reference proteome</keyword>
<name>A0AAV9H0L2_9PEZI</name>
<feature type="region of interest" description="Disordered" evidence="1">
    <location>
        <begin position="54"/>
        <end position="75"/>
    </location>
</feature>
<evidence type="ECO:0000256" key="1">
    <source>
        <dbReference type="SAM" id="MobiDB-lite"/>
    </source>
</evidence>
<proteinExistence type="predicted"/>
<evidence type="ECO:0000313" key="2">
    <source>
        <dbReference type="EMBL" id="KAK4454150.1"/>
    </source>
</evidence>
<comment type="caution">
    <text evidence="2">The sequence shown here is derived from an EMBL/GenBank/DDBJ whole genome shotgun (WGS) entry which is preliminary data.</text>
</comment>
<sequence length="75" mass="8491">MCQQIDFVWGCGHRSFAKFDNCINFGRTCYGPGGNHVDRAVPGDCRECELRKHDPNPNARLNDPYQKRAAHGGKR</sequence>
<reference evidence="2" key="1">
    <citation type="journal article" date="2023" name="Mol. Phylogenet. Evol.">
        <title>Genome-scale phylogeny and comparative genomics of the fungal order Sordariales.</title>
        <authorList>
            <person name="Hensen N."/>
            <person name="Bonometti L."/>
            <person name="Westerberg I."/>
            <person name="Brannstrom I.O."/>
            <person name="Guillou S."/>
            <person name="Cros-Aarteil S."/>
            <person name="Calhoun S."/>
            <person name="Haridas S."/>
            <person name="Kuo A."/>
            <person name="Mondo S."/>
            <person name="Pangilinan J."/>
            <person name="Riley R."/>
            <person name="LaButti K."/>
            <person name="Andreopoulos B."/>
            <person name="Lipzen A."/>
            <person name="Chen C."/>
            <person name="Yan M."/>
            <person name="Daum C."/>
            <person name="Ng V."/>
            <person name="Clum A."/>
            <person name="Steindorff A."/>
            <person name="Ohm R.A."/>
            <person name="Martin F."/>
            <person name="Silar P."/>
            <person name="Natvig D.O."/>
            <person name="Lalanne C."/>
            <person name="Gautier V."/>
            <person name="Ament-Velasquez S.L."/>
            <person name="Kruys A."/>
            <person name="Hutchinson M.I."/>
            <person name="Powell A.J."/>
            <person name="Barry K."/>
            <person name="Miller A.N."/>
            <person name="Grigoriev I.V."/>
            <person name="Debuchy R."/>
            <person name="Gladieux P."/>
            <person name="Hiltunen Thoren M."/>
            <person name="Johannesson H."/>
        </authorList>
    </citation>
    <scope>NUCLEOTIDE SEQUENCE</scope>
    <source>
        <strain evidence="2">PSN243</strain>
    </source>
</reference>
<evidence type="ECO:0000313" key="3">
    <source>
        <dbReference type="Proteomes" id="UP001321760"/>
    </source>
</evidence>
<accession>A0AAV9H0L2</accession>
<reference evidence="2" key="2">
    <citation type="submission" date="2023-05" db="EMBL/GenBank/DDBJ databases">
        <authorList>
            <consortium name="Lawrence Berkeley National Laboratory"/>
            <person name="Steindorff A."/>
            <person name="Hensen N."/>
            <person name="Bonometti L."/>
            <person name="Westerberg I."/>
            <person name="Brannstrom I.O."/>
            <person name="Guillou S."/>
            <person name="Cros-Aarteil S."/>
            <person name="Calhoun S."/>
            <person name="Haridas S."/>
            <person name="Kuo A."/>
            <person name="Mondo S."/>
            <person name="Pangilinan J."/>
            <person name="Riley R."/>
            <person name="Labutti K."/>
            <person name="Andreopoulos B."/>
            <person name="Lipzen A."/>
            <person name="Chen C."/>
            <person name="Yanf M."/>
            <person name="Daum C."/>
            <person name="Ng V."/>
            <person name="Clum A."/>
            <person name="Ohm R."/>
            <person name="Martin F."/>
            <person name="Silar P."/>
            <person name="Natvig D."/>
            <person name="Lalanne C."/>
            <person name="Gautier V."/>
            <person name="Ament-Velasquez S.L."/>
            <person name="Kruys A."/>
            <person name="Hutchinson M.I."/>
            <person name="Powell A.J."/>
            <person name="Barry K."/>
            <person name="Miller A.N."/>
            <person name="Grigoriev I.V."/>
            <person name="Debuchy R."/>
            <person name="Gladieux P."/>
            <person name="Thoren M.H."/>
            <person name="Johannesson H."/>
        </authorList>
    </citation>
    <scope>NUCLEOTIDE SEQUENCE</scope>
    <source>
        <strain evidence="2">PSN243</strain>
    </source>
</reference>
<dbReference type="Proteomes" id="UP001321760">
    <property type="component" value="Unassembled WGS sequence"/>
</dbReference>
<dbReference type="EMBL" id="MU865918">
    <property type="protein sequence ID" value="KAK4454150.1"/>
    <property type="molecule type" value="Genomic_DNA"/>
</dbReference>
<organism evidence="2 3">
    <name type="scientific">Podospora aff. communis PSN243</name>
    <dbReference type="NCBI Taxonomy" id="3040156"/>
    <lineage>
        <taxon>Eukaryota</taxon>
        <taxon>Fungi</taxon>
        <taxon>Dikarya</taxon>
        <taxon>Ascomycota</taxon>
        <taxon>Pezizomycotina</taxon>
        <taxon>Sordariomycetes</taxon>
        <taxon>Sordariomycetidae</taxon>
        <taxon>Sordariales</taxon>
        <taxon>Podosporaceae</taxon>
        <taxon>Podospora</taxon>
    </lineage>
</organism>